<proteinExistence type="predicted"/>
<organism evidence="3 4">
    <name type="scientific">Pseudomonas cavernicola</name>
    <dbReference type="NCBI Taxonomy" id="2320866"/>
    <lineage>
        <taxon>Bacteria</taxon>
        <taxon>Pseudomonadati</taxon>
        <taxon>Pseudomonadota</taxon>
        <taxon>Gammaproteobacteria</taxon>
        <taxon>Pseudomonadales</taxon>
        <taxon>Pseudomonadaceae</taxon>
        <taxon>Pseudomonas</taxon>
    </lineage>
</organism>
<dbReference type="OrthoDB" id="6638317at2"/>
<evidence type="ECO:0000313" key="4">
    <source>
        <dbReference type="Proteomes" id="UP000284021"/>
    </source>
</evidence>
<reference evidence="3 4" key="1">
    <citation type="submission" date="2018-09" db="EMBL/GenBank/DDBJ databases">
        <authorList>
            <person name="Zhu H."/>
        </authorList>
    </citation>
    <scope>NUCLEOTIDE SEQUENCE [LARGE SCALE GENOMIC DNA]</scope>
    <source>
        <strain evidence="3 4">K1S02-6</strain>
    </source>
</reference>
<gene>
    <name evidence="3" type="ORF">D3879_13935</name>
</gene>
<name>A0A418XP08_9PSED</name>
<evidence type="ECO:0000256" key="1">
    <source>
        <dbReference type="SAM" id="MobiDB-lite"/>
    </source>
</evidence>
<dbReference type="Proteomes" id="UP000284021">
    <property type="component" value="Unassembled WGS sequence"/>
</dbReference>
<dbReference type="AlphaFoldDB" id="A0A418XP08"/>
<dbReference type="EMBL" id="QYUR01000002">
    <property type="protein sequence ID" value="RJG14252.1"/>
    <property type="molecule type" value="Genomic_DNA"/>
</dbReference>
<dbReference type="RefSeq" id="WP_119954805.1">
    <property type="nucleotide sequence ID" value="NZ_QYUR01000002.1"/>
</dbReference>
<feature type="compositionally biased region" description="Acidic residues" evidence="1">
    <location>
        <begin position="139"/>
        <end position="153"/>
    </location>
</feature>
<feature type="region of interest" description="Disordered" evidence="1">
    <location>
        <begin position="139"/>
        <end position="197"/>
    </location>
</feature>
<accession>A0A418XP08</accession>
<dbReference type="Pfam" id="PF14258">
    <property type="entry name" value="DUF4350"/>
    <property type="match status" value="1"/>
</dbReference>
<feature type="compositionally biased region" description="Low complexity" evidence="1">
    <location>
        <begin position="154"/>
        <end position="178"/>
    </location>
</feature>
<protein>
    <submittedName>
        <fullName evidence="3">DUF4350 domain-containing protein</fullName>
    </submittedName>
</protein>
<sequence length="433" mass="48287">MSRRTSFFLGAGLFLALGLLGIYLLSRVSPYQTTIKHGPAPEVAANPYLAAEHFLRSRGLSVQRTDGLEVLPSLPSQGQTLLLLGARKHMTPRQAERVLEWAAKGGHLLFVAERVWDEDAGKSGDLLLDRLEIQQSLTEDLDEEDEETSEADADSAQAPADQNAASEEDNAASAPSNEQAPDADESSPTDEQSVDEDRYPELTKLYLENEKAPAYISFDTDFHLYDAKNQAQAWANSSDSTHMLQLNHGDGLITVLTDSWIWQNRDIGNYDNAWLLWYLTQDSAVTLLYRADHDDLASLLLRNFPEALVALALLIALTLWSVGLRQGPLQAPASRARRQLAEHLRGSADFIRRCSGQQSLLQALQRDIQRQARRRHPGFERLDVAAQWQILARLTRLPTSAISQAMRPLPPQRLSATDFTRQVAHLQTLRNAL</sequence>
<dbReference type="InterPro" id="IPR025646">
    <property type="entry name" value="DUF4350"/>
</dbReference>
<evidence type="ECO:0000259" key="2">
    <source>
        <dbReference type="Pfam" id="PF14258"/>
    </source>
</evidence>
<keyword evidence="4" id="KW-1185">Reference proteome</keyword>
<comment type="caution">
    <text evidence="3">The sequence shown here is derived from an EMBL/GenBank/DDBJ whole genome shotgun (WGS) entry which is preliminary data.</text>
</comment>
<feature type="compositionally biased region" description="Acidic residues" evidence="1">
    <location>
        <begin position="181"/>
        <end position="194"/>
    </location>
</feature>
<evidence type="ECO:0000313" key="3">
    <source>
        <dbReference type="EMBL" id="RJG14252.1"/>
    </source>
</evidence>
<feature type="domain" description="DUF4350" evidence="2">
    <location>
        <begin position="43"/>
        <end position="280"/>
    </location>
</feature>